<feature type="domain" description="BHLH" evidence="3">
    <location>
        <begin position="175"/>
        <end position="225"/>
    </location>
</feature>
<dbReference type="OrthoDB" id="5778525at2759"/>
<feature type="compositionally biased region" description="Low complexity" evidence="2">
    <location>
        <begin position="108"/>
        <end position="118"/>
    </location>
</feature>
<evidence type="ECO:0000256" key="2">
    <source>
        <dbReference type="SAM" id="MobiDB-lite"/>
    </source>
</evidence>
<dbReference type="Pfam" id="PF00010">
    <property type="entry name" value="HLH"/>
    <property type="match status" value="1"/>
</dbReference>
<keyword evidence="5" id="KW-1185">Reference proteome</keyword>
<dbReference type="Gene3D" id="4.10.280.10">
    <property type="entry name" value="Helix-loop-helix DNA-binding domain"/>
    <property type="match status" value="1"/>
</dbReference>
<gene>
    <name evidence="4" type="ORF">BDP27DRAFT_1419179</name>
</gene>
<proteinExistence type="predicted"/>
<dbReference type="InterPro" id="IPR011598">
    <property type="entry name" value="bHLH_dom"/>
</dbReference>
<dbReference type="PROSITE" id="PS50888">
    <property type="entry name" value="BHLH"/>
    <property type="match status" value="1"/>
</dbReference>
<dbReference type="AlphaFoldDB" id="A0A9P5UAS7"/>
<feature type="compositionally biased region" description="Acidic residues" evidence="2">
    <location>
        <begin position="157"/>
        <end position="166"/>
    </location>
</feature>
<feature type="coiled-coil region" evidence="1">
    <location>
        <begin position="238"/>
        <end position="272"/>
    </location>
</feature>
<dbReference type="EMBL" id="JADNRY010000033">
    <property type="protein sequence ID" value="KAF9071388.1"/>
    <property type="molecule type" value="Genomic_DNA"/>
</dbReference>
<organism evidence="4 5">
    <name type="scientific">Rhodocollybia butyracea</name>
    <dbReference type="NCBI Taxonomy" id="206335"/>
    <lineage>
        <taxon>Eukaryota</taxon>
        <taxon>Fungi</taxon>
        <taxon>Dikarya</taxon>
        <taxon>Basidiomycota</taxon>
        <taxon>Agaricomycotina</taxon>
        <taxon>Agaricomycetes</taxon>
        <taxon>Agaricomycetidae</taxon>
        <taxon>Agaricales</taxon>
        <taxon>Marasmiineae</taxon>
        <taxon>Omphalotaceae</taxon>
        <taxon>Rhodocollybia</taxon>
    </lineage>
</organism>
<accession>A0A9P5UAS7</accession>
<comment type="caution">
    <text evidence="4">The sequence shown here is derived from an EMBL/GenBank/DDBJ whole genome shotgun (WGS) entry which is preliminary data.</text>
</comment>
<dbReference type="SMART" id="SM00353">
    <property type="entry name" value="HLH"/>
    <property type="match status" value="1"/>
</dbReference>
<feature type="compositionally biased region" description="Low complexity" evidence="2">
    <location>
        <begin position="141"/>
        <end position="156"/>
    </location>
</feature>
<dbReference type="SUPFAM" id="SSF47459">
    <property type="entry name" value="HLH, helix-loop-helix DNA-binding domain"/>
    <property type="match status" value="1"/>
</dbReference>
<evidence type="ECO:0000256" key="1">
    <source>
        <dbReference type="SAM" id="Coils"/>
    </source>
</evidence>
<feature type="region of interest" description="Disordered" evidence="2">
    <location>
        <begin position="1"/>
        <end position="177"/>
    </location>
</feature>
<evidence type="ECO:0000313" key="4">
    <source>
        <dbReference type="EMBL" id="KAF9071388.1"/>
    </source>
</evidence>
<protein>
    <recommendedName>
        <fullName evidence="3">BHLH domain-containing protein</fullName>
    </recommendedName>
</protein>
<feature type="compositionally biased region" description="Low complexity" evidence="2">
    <location>
        <begin position="33"/>
        <end position="54"/>
    </location>
</feature>
<feature type="compositionally biased region" description="Polar residues" evidence="2">
    <location>
        <begin position="80"/>
        <end position="98"/>
    </location>
</feature>
<feature type="compositionally biased region" description="Low complexity" evidence="2">
    <location>
        <begin position="1"/>
        <end position="10"/>
    </location>
</feature>
<dbReference type="Proteomes" id="UP000772434">
    <property type="component" value="Unassembled WGS sequence"/>
</dbReference>
<sequence length="290" mass="32160">MSFGFSHSSSVPPPPFHSYNLMDYQYPQYPTNSSQHHYSSSLASNTSSSPASMAFHSAPRSDYAYASASPLPSRRYAPLENSTISPLAQANNANTLSDGRNSGRRSHGSNPSPSSPSGLYATTTGPRSRRFDPISVPTPRASTSAASKSPNSSTSNDDWDEEESAESVDPTLREAVRRERIVSDQKRRDELKHGFTRLKSTLPQTDQRLRQAELLNFAVKHIRQLEAKLTNAAPAERVRQLEAELETATEHVRQLEAELETAHNELNAYKRHYEAQAWPRYDAGLVPGSF</sequence>
<dbReference type="InterPro" id="IPR036638">
    <property type="entry name" value="HLH_DNA-bd_sf"/>
</dbReference>
<evidence type="ECO:0000313" key="5">
    <source>
        <dbReference type="Proteomes" id="UP000772434"/>
    </source>
</evidence>
<keyword evidence="1" id="KW-0175">Coiled coil</keyword>
<evidence type="ECO:0000259" key="3">
    <source>
        <dbReference type="PROSITE" id="PS50888"/>
    </source>
</evidence>
<name>A0A9P5UAS7_9AGAR</name>
<dbReference type="GO" id="GO:0046983">
    <property type="term" value="F:protein dimerization activity"/>
    <property type="evidence" value="ECO:0007669"/>
    <property type="project" value="InterPro"/>
</dbReference>
<reference evidence="4" key="1">
    <citation type="submission" date="2020-11" db="EMBL/GenBank/DDBJ databases">
        <authorList>
            <consortium name="DOE Joint Genome Institute"/>
            <person name="Ahrendt S."/>
            <person name="Riley R."/>
            <person name="Andreopoulos W."/>
            <person name="Labutti K."/>
            <person name="Pangilinan J."/>
            <person name="Ruiz-Duenas F.J."/>
            <person name="Barrasa J.M."/>
            <person name="Sanchez-Garcia M."/>
            <person name="Camarero S."/>
            <person name="Miyauchi S."/>
            <person name="Serrano A."/>
            <person name="Linde D."/>
            <person name="Babiker R."/>
            <person name="Drula E."/>
            <person name="Ayuso-Fernandez I."/>
            <person name="Pacheco R."/>
            <person name="Padilla G."/>
            <person name="Ferreira P."/>
            <person name="Barriuso J."/>
            <person name="Kellner H."/>
            <person name="Castanera R."/>
            <person name="Alfaro M."/>
            <person name="Ramirez L."/>
            <person name="Pisabarro A.G."/>
            <person name="Kuo A."/>
            <person name="Tritt A."/>
            <person name="Lipzen A."/>
            <person name="He G."/>
            <person name="Yan M."/>
            <person name="Ng V."/>
            <person name="Cullen D."/>
            <person name="Martin F."/>
            <person name="Rosso M.-N."/>
            <person name="Henrissat B."/>
            <person name="Hibbett D."/>
            <person name="Martinez A.T."/>
            <person name="Grigoriev I.V."/>
        </authorList>
    </citation>
    <scope>NUCLEOTIDE SEQUENCE</scope>
    <source>
        <strain evidence="4">AH 40177</strain>
    </source>
</reference>